<dbReference type="RefSeq" id="WP_307039806.1">
    <property type="nucleotide sequence ID" value="NZ_JAUSYY010000001.1"/>
</dbReference>
<dbReference type="Proteomes" id="UP001239083">
    <property type="component" value="Unassembled WGS sequence"/>
</dbReference>
<organism evidence="1 2">
    <name type="scientific">Agromyces ramosus</name>
    <dbReference type="NCBI Taxonomy" id="33879"/>
    <lineage>
        <taxon>Bacteria</taxon>
        <taxon>Bacillati</taxon>
        <taxon>Actinomycetota</taxon>
        <taxon>Actinomycetes</taxon>
        <taxon>Micrococcales</taxon>
        <taxon>Microbacteriaceae</taxon>
        <taxon>Agromyces</taxon>
    </lineage>
</organism>
<evidence type="ECO:0000313" key="2">
    <source>
        <dbReference type="Proteomes" id="UP001239083"/>
    </source>
</evidence>
<dbReference type="EMBL" id="JAUSYY010000001">
    <property type="protein sequence ID" value="MDQ0893406.1"/>
    <property type="molecule type" value="Genomic_DNA"/>
</dbReference>
<reference evidence="1 2" key="1">
    <citation type="submission" date="2023-07" db="EMBL/GenBank/DDBJ databases">
        <title>Comparative genomics of wheat-associated soil bacteria to identify genetic determinants of phenazine resistance.</title>
        <authorList>
            <person name="Mouncey N."/>
        </authorList>
    </citation>
    <scope>NUCLEOTIDE SEQUENCE [LARGE SCALE GENOMIC DNA]</scope>
    <source>
        <strain evidence="1 2">V3I3</strain>
    </source>
</reference>
<comment type="caution">
    <text evidence="1">The sequence shown here is derived from an EMBL/GenBank/DDBJ whole genome shotgun (WGS) entry which is preliminary data.</text>
</comment>
<gene>
    <name evidence="1" type="ORF">QFZ26_000961</name>
</gene>
<name>A0ABU0R5P6_9MICO</name>
<accession>A0ABU0R5P6</accession>
<evidence type="ECO:0000313" key="1">
    <source>
        <dbReference type="EMBL" id="MDQ0893406.1"/>
    </source>
</evidence>
<proteinExistence type="predicted"/>
<sequence length="42" mass="4462">MITNLRSGVVDLRARLIAGIAATVASSPSPCSRRFAPYDLSK</sequence>
<protein>
    <submittedName>
        <fullName evidence="1">Uncharacterized protein</fullName>
    </submittedName>
</protein>
<keyword evidence="2" id="KW-1185">Reference proteome</keyword>